<dbReference type="SUPFAM" id="SSF51905">
    <property type="entry name" value="FAD/NAD(P)-binding domain"/>
    <property type="match status" value="1"/>
</dbReference>
<dbReference type="GO" id="GO:0016651">
    <property type="term" value="F:oxidoreductase activity, acting on NAD(P)H"/>
    <property type="evidence" value="ECO:0007669"/>
    <property type="project" value="TreeGrafter"/>
</dbReference>
<evidence type="ECO:0000256" key="3">
    <source>
        <dbReference type="ARBA" id="ARBA00022827"/>
    </source>
</evidence>
<organism evidence="8 9">
    <name type="scientific">Pollutimonas bauzanensis</name>
    <dbReference type="NCBI Taxonomy" id="658167"/>
    <lineage>
        <taxon>Bacteria</taxon>
        <taxon>Pseudomonadati</taxon>
        <taxon>Pseudomonadota</taxon>
        <taxon>Betaproteobacteria</taxon>
        <taxon>Burkholderiales</taxon>
        <taxon>Alcaligenaceae</taxon>
        <taxon>Pollutimonas</taxon>
    </lineage>
</organism>
<dbReference type="GO" id="GO:0016042">
    <property type="term" value="P:lipid catabolic process"/>
    <property type="evidence" value="ECO:0007669"/>
    <property type="project" value="UniProtKB-UniRule"/>
</dbReference>
<dbReference type="Gene3D" id="3.30.390.30">
    <property type="match status" value="1"/>
</dbReference>
<gene>
    <name evidence="8" type="ORF">SAMN04488135_106211</name>
</gene>
<evidence type="ECO:0000259" key="7">
    <source>
        <dbReference type="PROSITE" id="PS51635"/>
    </source>
</evidence>
<dbReference type="PROSITE" id="PS51635">
    <property type="entry name" value="PNPLA"/>
    <property type="match status" value="1"/>
</dbReference>
<dbReference type="InterPro" id="IPR023753">
    <property type="entry name" value="FAD/NAD-binding_dom"/>
</dbReference>
<dbReference type="Pfam" id="PF12536">
    <property type="entry name" value="DUF3734"/>
    <property type="match status" value="1"/>
</dbReference>
<evidence type="ECO:0000313" key="9">
    <source>
        <dbReference type="Proteomes" id="UP000184226"/>
    </source>
</evidence>
<dbReference type="InterPro" id="IPR036188">
    <property type="entry name" value="FAD/NAD-bd_sf"/>
</dbReference>
<reference evidence="8 9" key="1">
    <citation type="submission" date="2016-11" db="EMBL/GenBank/DDBJ databases">
        <authorList>
            <person name="Jaros S."/>
            <person name="Januszkiewicz K."/>
            <person name="Wedrychowicz H."/>
        </authorList>
    </citation>
    <scope>NUCLEOTIDE SEQUENCE [LARGE SCALE GENOMIC DNA]</scope>
    <source>
        <strain evidence="8 9">CGMCC 1.10190</strain>
    </source>
</reference>
<keyword evidence="3" id="KW-0274">FAD</keyword>
<dbReference type="PRINTS" id="PR00368">
    <property type="entry name" value="FADPNR"/>
</dbReference>
<dbReference type="PANTHER" id="PTHR43557">
    <property type="entry name" value="APOPTOSIS-INDUCING FACTOR 1"/>
    <property type="match status" value="1"/>
</dbReference>
<dbReference type="GO" id="GO:0005737">
    <property type="term" value="C:cytoplasm"/>
    <property type="evidence" value="ECO:0007669"/>
    <property type="project" value="TreeGrafter"/>
</dbReference>
<dbReference type="STRING" id="658167.SAMN04488135_106211"/>
<keyword evidence="2" id="KW-0285">Flavoprotein</keyword>
<evidence type="ECO:0000256" key="4">
    <source>
        <dbReference type="ARBA" id="ARBA00023002"/>
    </source>
</evidence>
<dbReference type="Proteomes" id="UP000184226">
    <property type="component" value="Unassembled WGS sequence"/>
</dbReference>
<keyword evidence="6" id="KW-0378">Hydrolase</keyword>
<dbReference type="PANTHER" id="PTHR43557:SF2">
    <property type="entry name" value="RIESKE DOMAIN-CONTAINING PROTEIN-RELATED"/>
    <property type="match status" value="1"/>
</dbReference>
<dbReference type="Gene3D" id="3.40.1090.10">
    <property type="entry name" value="Cytosolic phospholipase A2 catalytic domain"/>
    <property type="match status" value="2"/>
</dbReference>
<dbReference type="GO" id="GO:0016787">
    <property type="term" value="F:hydrolase activity"/>
    <property type="evidence" value="ECO:0007669"/>
    <property type="project" value="UniProtKB-UniRule"/>
</dbReference>
<feature type="domain" description="PNPLA" evidence="7">
    <location>
        <begin position="417"/>
        <end position="616"/>
    </location>
</feature>
<feature type="active site" description="Proton acceptor" evidence="6">
    <location>
        <position position="603"/>
    </location>
</feature>
<dbReference type="InterPro" id="IPR028202">
    <property type="entry name" value="Reductase_C"/>
</dbReference>
<dbReference type="AlphaFoldDB" id="A0A1M5X8I8"/>
<comment type="cofactor">
    <cofactor evidence="1">
        <name>FAD</name>
        <dbReference type="ChEBI" id="CHEBI:57692"/>
    </cofactor>
</comment>
<dbReference type="EMBL" id="FQXE01000006">
    <property type="protein sequence ID" value="SHH95888.1"/>
    <property type="molecule type" value="Genomic_DNA"/>
</dbReference>
<evidence type="ECO:0000256" key="5">
    <source>
        <dbReference type="ARBA" id="ARBA00023098"/>
    </source>
</evidence>
<dbReference type="InterPro" id="IPR050446">
    <property type="entry name" value="FAD-oxidoreductase/Apoptosis"/>
</dbReference>
<dbReference type="InterPro" id="IPR002641">
    <property type="entry name" value="PNPLA_dom"/>
</dbReference>
<dbReference type="Pfam" id="PF01734">
    <property type="entry name" value="Patatin"/>
    <property type="match status" value="1"/>
</dbReference>
<dbReference type="Gene3D" id="3.50.50.60">
    <property type="entry name" value="FAD/NAD(P)-binding domain"/>
    <property type="match status" value="2"/>
</dbReference>
<keyword evidence="9" id="KW-1185">Reference proteome</keyword>
<dbReference type="InterPro" id="IPR021095">
    <property type="entry name" value="DUF3734"/>
</dbReference>
<evidence type="ECO:0000256" key="2">
    <source>
        <dbReference type="ARBA" id="ARBA00022630"/>
    </source>
</evidence>
<feature type="short sequence motif" description="DGA/G" evidence="6">
    <location>
        <begin position="603"/>
        <end position="605"/>
    </location>
</feature>
<evidence type="ECO:0000256" key="1">
    <source>
        <dbReference type="ARBA" id="ARBA00001974"/>
    </source>
</evidence>
<dbReference type="CDD" id="cd07209">
    <property type="entry name" value="Pat_hypo_Ecoli_Z1214_like"/>
    <property type="match status" value="1"/>
</dbReference>
<accession>A0A1M5X8I8</accession>
<dbReference type="InterPro" id="IPR016156">
    <property type="entry name" value="FAD/NAD-linked_Rdtase_dimer_sf"/>
</dbReference>
<evidence type="ECO:0000256" key="6">
    <source>
        <dbReference type="PROSITE-ProRule" id="PRU01161"/>
    </source>
</evidence>
<keyword evidence="4" id="KW-0560">Oxidoreductase</keyword>
<dbReference type="SUPFAM" id="SSF55424">
    <property type="entry name" value="FAD/NAD-linked reductases, dimerisation (C-terminal) domain"/>
    <property type="match status" value="1"/>
</dbReference>
<dbReference type="Pfam" id="PF14759">
    <property type="entry name" value="Reductase_C"/>
    <property type="match status" value="1"/>
</dbReference>
<dbReference type="PRINTS" id="PR00411">
    <property type="entry name" value="PNDRDTASEI"/>
</dbReference>
<dbReference type="SUPFAM" id="SSF52151">
    <property type="entry name" value="FabD/lysophospholipase-like"/>
    <property type="match status" value="1"/>
</dbReference>
<feature type="short sequence motif" description="GXGXXG" evidence="6">
    <location>
        <begin position="421"/>
        <end position="426"/>
    </location>
</feature>
<keyword evidence="6" id="KW-0442">Lipid degradation</keyword>
<protein>
    <submittedName>
        <fullName evidence="8">NTE family protein</fullName>
    </submittedName>
</protein>
<name>A0A1M5X8I8_9BURK</name>
<feature type="active site" description="Nucleophile" evidence="6">
    <location>
        <position position="450"/>
    </location>
</feature>
<dbReference type="Pfam" id="PF07992">
    <property type="entry name" value="Pyr_redox_2"/>
    <property type="match status" value="1"/>
</dbReference>
<dbReference type="OrthoDB" id="9770965at2"/>
<keyword evidence="5 6" id="KW-0443">Lipid metabolism</keyword>
<evidence type="ECO:0000313" key="8">
    <source>
        <dbReference type="EMBL" id="SHH95888.1"/>
    </source>
</evidence>
<sequence>MASQQIDFLLVGGGLASAQAAETLRQEGATGSVLILSAEPALPYHRPFLSKSYLLGKADEARILIHPEQFYRDQKIEVALEAQAVAVDTAGQWVTVSTGLRIHYGKLLIATGTSPRTLAVPGASLGGIHTLRTRADSDAIRRAAAKAKRAVIVGGGFLGMETAISLRALGLDVAVIETESRILKHLESAMLSDFIRRHAEQDKGLSVVTDESVVAFHGRGKVREVEIASGGKIPCDLVVVCIGVEPATQFLEGSGLLLEDGFVAVDERLQASAPNVFAAGDVAGFLDPIFARRRHVEHWDNAIKQGQLAARNMLGRRVRYDQVSYFFCEVGDLGFNLLGDPAGTHESIAQGSLDARSFSLFYLDEDIARAVFTLGRPADEIRAAEGLIRFRTNLRKEKHLLKDPAFRLHSLPMQNVLILQGGGALGAFECGVVKALEEYRIFPDIVAGISIGAFNGAIIASHPEHAAEALESFWSDIKVVSHQAPTEQIRRSITAAQIMLFGVEKFFRPRWMPSFDAAWEPPWNWTGLYDTSPMRRLLAQYVDFPALRHSPVRLLVGAVNVLNAKFETFDSYVDDFTPEHILASGSLPPGFSWTFVDGKPYWDGGIVSNSPLDLVIDRCGPDGKRVYIVDLFSGDKKLPTNIAEVLARRDEIVYTERVRSDLHTRELTDAYRGLIASLLQEVEPALRDRIQRFPRYIQLMGNGVQSQITRFVRTQPPDEPASRDYDFSDVAIQNNQAQGYALAKATLASSSSTGGPPPSTRS</sequence>
<dbReference type="InterPro" id="IPR016035">
    <property type="entry name" value="Acyl_Trfase/lysoPLipase"/>
</dbReference>
<feature type="short sequence motif" description="GXSXG" evidence="6">
    <location>
        <begin position="448"/>
        <end position="452"/>
    </location>
</feature>
<dbReference type="RefSeq" id="WP_073103707.1">
    <property type="nucleotide sequence ID" value="NZ_FQXE01000006.1"/>
</dbReference>
<proteinExistence type="predicted"/>